<dbReference type="InterPro" id="IPR002543">
    <property type="entry name" value="FtsK_dom"/>
</dbReference>
<comment type="subcellular location">
    <subcellularLocation>
        <location evidence="1">Cell membrane</location>
        <topology evidence="1">Multi-pass membrane protein</topology>
    </subcellularLocation>
</comment>
<dbReference type="InterPro" id="IPR050206">
    <property type="entry name" value="FtsK/SpoIIIE/SftA"/>
</dbReference>
<dbReference type="PANTHER" id="PTHR22683:SF41">
    <property type="entry name" value="DNA TRANSLOCASE FTSK"/>
    <property type="match status" value="1"/>
</dbReference>
<evidence type="ECO:0000256" key="5">
    <source>
        <dbReference type="ARBA" id="ARBA00022692"/>
    </source>
</evidence>
<dbReference type="Pfam" id="PF01580">
    <property type="entry name" value="FtsK_SpoIIIE"/>
    <property type="match status" value="1"/>
</dbReference>
<feature type="transmembrane region" description="Helical" evidence="14">
    <location>
        <begin position="80"/>
        <end position="101"/>
    </location>
</feature>
<dbReference type="SMART" id="SM00843">
    <property type="entry name" value="Ftsk_gamma"/>
    <property type="match status" value="1"/>
</dbReference>
<dbReference type="InterPro" id="IPR041027">
    <property type="entry name" value="FtsK_alpha"/>
</dbReference>
<proteinExistence type="inferred from homology"/>
<protein>
    <recommendedName>
        <fullName evidence="15">FtsK domain-containing protein</fullName>
    </recommendedName>
</protein>
<feature type="domain" description="FtsK" evidence="15">
    <location>
        <begin position="358"/>
        <end position="548"/>
    </location>
</feature>
<evidence type="ECO:0000256" key="13">
    <source>
        <dbReference type="ARBA" id="ARBA00025923"/>
    </source>
</evidence>
<keyword evidence="7" id="KW-0159">Chromosome partition</keyword>
<dbReference type="SMART" id="SM00382">
    <property type="entry name" value="AAA"/>
    <property type="match status" value="1"/>
</dbReference>
<evidence type="ECO:0000256" key="2">
    <source>
        <dbReference type="ARBA" id="ARBA00006474"/>
    </source>
</evidence>
<keyword evidence="6" id="KW-0547">Nucleotide-binding</keyword>
<dbReference type="PROSITE" id="PS50901">
    <property type="entry name" value="FTSK"/>
    <property type="match status" value="1"/>
</dbReference>
<evidence type="ECO:0000313" key="16">
    <source>
        <dbReference type="EMBL" id="KKM98678.1"/>
    </source>
</evidence>
<evidence type="ECO:0000259" key="15">
    <source>
        <dbReference type="PROSITE" id="PS50901"/>
    </source>
</evidence>
<keyword evidence="11 14" id="KW-0472">Membrane</keyword>
<evidence type="ECO:0000256" key="6">
    <source>
        <dbReference type="ARBA" id="ARBA00022741"/>
    </source>
</evidence>
<dbReference type="InterPro" id="IPR027417">
    <property type="entry name" value="P-loop_NTPase"/>
</dbReference>
<evidence type="ECO:0000256" key="10">
    <source>
        <dbReference type="ARBA" id="ARBA00023125"/>
    </source>
</evidence>
<keyword evidence="4" id="KW-0132">Cell division</keyword>
<dbReference type="InterPro" id="IPR003593">
    <property type="entry name" value="AAA+_ATPase"/>
</dbReference>
<dbReference type="InterPro" id="IPR018541">
    <property type="entry name" value="Ftsk_gamma"/>
</dbReference>
<dbReference type="InterPro" id="IPR025199">
    <property type="entry name" value="FtsK_4TM"/>
</dbReference>
<dbReference type="Pfam" id="PF13491">
    <property type="entry name" value="FtsK_4TM"/>
    <property type="match status" value="1"/>
</dbReference>
<gene>
    <name evidence="16" type="ORF">LCGC14_1155490</name>
</gene>
<keyword evidence="8" id="KW-0067">ATP-binding</keyword>
<comment type="caution">
    <text evidence="16">The sequence shown here is derived from an EMBL/GenBank/DDBJ whole genome shotgun (WGS) entry which is preliminary data.</text>
</comment>
<evidence type="ECO:0000256" key="4">
    <source>
        <dbReference type="ARBA" id="ARBA00022618"/>
    </source>
</evidence>
<evidence type="ECO:0000256" key="8">
    <source>
        <dbReference type="ARBA" id="ARBA00022840"/>
    </source>
</evidence>
<reference evidence="16" key="1">
    <citation type="journal article" date="2015" name="Nature">
        <title>Complex archaea that bridge the gap between prokaryotes and eukaryotes.</title>
        <authorList>
            <person name="Spang A."/>
            <person name="Saw J.H."/>
            <person name="Jorgensen S.L."/>
            <person name="Zaremba-Niedzwiedzka K."/>
            <person name="Martijn J."/>
            <person name="Lind A.E."/>
            <person name="van Eijk R."/>
            <person name="Schleper C."/>
            <person name="Guy L."/>
            <person name="Ettema T.J."/>
        </authorList>
    </citation>
    <scope>NUCLEOTIDE SEQUENCE</scope>
</reference>
<dbReference type="EMBL" id="LAZR01005590">
    <property type="protein sequence ID" value="KKM98678.1"/>
    <property type="molecule type" value="Genomic_DNA"/>
</dbReference>
<dbReference type="GO" id="GO:0005524">
    <property type="term" value="F:ATP binding"/>
    <property type="evidence" value="ECO:0007669"/>
    <property type="project" value="UniProtKB-KW"/>
</dbReference>
<keyword evidence="12" id="KW-0131">Cell cycle</keyword>
<dbReference type="PANTHER" id="PTHR22683">
    <property type="entry name" value="SPORULATION PROTEIN RELATED"/>
    <property type="match status" value="1"/>
</dbReference>
<keyword evidence="10" id="KW-0238">DNA-binding</keyword>
<sequence>MHYIFLVLLAIYEIRNTIYETMFEAKQKNQLWAIILIIIGILVLVSLLFFSSSRSPFFTSRSDVSSDNYIGKFGTLVSTYLYLFFGLGAFLVPFILIGVGIKKFKEGRLEAIFRKGIGLLIFFIAFSSVLYLIGLDISSFLCGGGLLGLFFSRMFYSFFGNIGSAIILTGLLLISIILMIDLSPLLAKRRIRKELSIKKKPVVLPKRRKENLDWQKKEGASSISSLPSFSLLNPFPSSYSSSDEVKLAGKKLKQTLKDFGVEIEIAEIKDGPAITRFEIKLAPGIKVSKLMNLSSDLALSLAVPNVRIEVPVSGRSLVGVEVPRKKINFVYLRELLESKQFRKSETKLLFPLGKDIAGETIWVDLGSLPHLLIGGATGSGKSICINSIIISILYRAFPDEVKFLLIDPKTVELVDYIGVPHLIFPTITDVKQANYALEWVVEEVRKRYEKFNQSGVRNIESFNLEMKKKEEETIPYLVVIIDELADLMMLAGAKLEKIICRIAQLARATGVHLIVATQRPSVDVITGLIKANFPSRLSFAVPSQIDSRTILDTTGAEKLVGNGDMLYSPVEASKPFRVQGSFISPSEVKKVVDFLKEQGRPTYLEEIVKGAEEKEDEEEMASHDRLYEEAKELVLRRGIASTSLLQRRLSIGYNRAARIMDELEREGVVGPARGSKAREIIIRGEK</sequence>
<dbReference type="InterPro" id="IPR036388">
    <property type="entry name" value="WH-like_DNA-bd_sf"/>
</dbReference>
<evidence type="ECO:0000256" key="14">
    <source>
        <dbReference type="SAM" id="Phobius"/>
    </source>
</evidence>
<organism evidence="16">
    <name type="scientific">marine sediment metagenome</name>
    <dbReference type="NCBI Taxonomy" id="412755"/>
    <lineage>
        <taxon>unclassified sequences</taxon>
        <taxon>metagenomes</taxon>
        <taxon>ecological metagenomes</taxon>
    </lineage>
</organism>
<dbReference type="AlphaFoldDB" id="A0A0F9LZ08"/>
<dbReference type="SUPFAM" id="SSF46785">
    <property type="entry name" value="Winged helix' DNA-binding domain"/>
    <property type="match status" value="1"/>
</dbReference>
<dbReference type="Gene3D" id="3.40.50.300">
    <property type="entry name" value="P-loop containing nucleotide triphosphate hydrolases"/>
    <property type="match status" value="1"/>
</dbReference>
<dbReference type="Pfam" id="PF09397">
    <property type="entry name" value="FtsK_gamma"/>
    <property type="match status" value="1"/>
</dbReference>
<dbReference type="InterPro" id="IPR036390">
    <property type="entry name" value="WH_DNA-bd_sf"/>
</dbReference>
<dbReference type="Gene3D" id="3.30.980.40">
    <property type="match status" value="1"/>
</dbReference>
<evidence type="ECO:0000256" key="7">
    <source>
        <dbReference type="ARBA" id="ARBA00022829"/>
    </source>
</evidence>
<evidence type="ECO:0000256" key="1">
    <source>
        <dbReference type="ARBA" id="ARBA00004651"/>
    </source>
</evidence>
<dbReference type="Gene3D" id="1.10.10.10">
    <property type="entry name" value="Winged helix-like DNA-binding domain superfamily/Winged helix DNA-binding domain"/>
    <property type="match status" value="1"/>
</dbReference>
<feature type="transmembrane region" description="Helical" evidence="14">
    <location>
        <begin position="31"/>
        <end position="50"/>
    </location>
</feature>
<feature type="transmembrane region" description="Helical" evidence="14">
    <location>
        <begin position="154"/>
        <end position="180"/>
    </location>
</feature>
<comment type="subunit">
    <text evidence="13">Homohexamer. Forms a ring that surrounds DNA.</text>
</comment>
<dbReference type="GO" id="GO:0005886">
    <property type="term" value="C:plasma membrane"/>
    <property type="evidence" value="ECO:0007669"/>
    <property type="project" value="UniProtKB-SubCell"/>
</dbReference>
<keyword evidence="3" id="KW-1003">Cell membrane</keyword>
<evidence type="ECO:0000256" key="3">
    <source>
        <dbReference type="ARBA" id="ARBA00022475"/>
    </source>
</evidence>
<dbReference type="GO" id="GO:0051301">
    <property type="term" value="P:cell division"/>
    <property type="evidence" value="ECO:0007669"/>
    <property type="project" value="UniProtKB-KW"/>
</dbReference>
<keyword evidence="9 14" id="KW-1133">Transmembrane helix</keyword>
<evidence type="ECO:0000256" key="9">
    <source>
        <dbReference type="ARBA" id="ARBA00022989"/>
    </source>
</evidence>
<name>A0A0F9LZ08_9ZZZZ</name>
<evidence type="ECO:0000256" key="11">
    <source>
        <dbReference type="ARBA" id="ARBA00023136"/>
    </source>
</evidence>
<accession>A0A0F9LZ08</accession>
<comment type="similarity">
    <text evidence="2">Belongs to the FtsK/SpoIIIE/SftA family.</text>
</comment>
<keyword evidence="5 14" id="KW-0812">Transmembrane</keyword>
<evidence type="ECO:0000256" key="12">
    <source>
        <dbReference type="ARBA" id="ARBA00023306"/>
    </source>
</evidence>
<feature type="transmembrane region" description="Helical" evidence="14">
    <location>
        <begin position="113"/>
        <end position="134"/>
    </location>
</feature>
<dbReference type="GO" id="GO:0007059">
    <property type="term" value="P:chromosome segregation"/>
    <property type="evidence" value="ECO:0007669"/>
    <property type="project" value="UniProtKB-KW"/>
</dbReference>
<dbReference type="SUPFAM" id="SSF52540">
    <property type="entry name" value="P-loop containing nucleoside triphosphate hydrolases"/>
    <property type="match status" value="1"/>
</dbReference>
<dbReference type="Pfam" id="PF17854">
    <property type="entry name" value="FtsK_alpha"/>
    <property type="match status" value="1"/>
</dbReference>
<dbReference type="GO" id="GO:0003677">
    <property type="term" value="F:DNA binding"/>
    <property type="evidence" value="ECO:0007669"/>
    <property type="project" value="UniProtKB-KW"/>
</dbReference>